<accession>A0ABY4GB93</accession>
<feature type="transmembrane region" description="Helical" evidence="8">
    <location>
        <begin position="271"/>
        <end position="289"/>
    </location>
</feature>
<keyword evidence="6 8" id="KW-1133">Transmembrane helix</keyword>
<feature type="transmembrane region" description="Helical" evidence="8">
    <location>
        <begin position="346"/>
        <end position="362"/>
    </location>
</feature>
<dbReference type="PANTHER" id="PTHR33908">
    <property type="entry name" value="MANNOSYLTRANSFERASE YKCB-RELATED"/>
    <property type="match status" value="1"/>
</dbReference>
<evidence type="ECO:0000256" key="3">
    <source>
        <dbReference type="ARBA" id="ARBA00022676"/>
    </source>
</evidence>
<dbReference type="PANTHER" id="PTHR33908:SF11">
    <property type="entry name" value="MEMBRANE PROTEIN"/>
    <property type="match status" value="1"/>
</dbReference>
<evidence type="ECO:0000256" key="2">
    <source>
        <dbReference type="ARBA" id="ARBA00022475"/>
    </source>
</evidence>
<keyword evidence="2" id="KW-1003">Cell membrane</keyword>
<feature type="transmembrane region" description="Helical" evidence="8">
    <location>
        <begin position="411"/>
        <end position="432"/>
    </location>
</feature>
<evidence type="ECO:0000256" key="7">
    <source>
        <dbReference type="ARBA" id="ARBA00023136"/>
    </source>
</evidence>
<keyword evidence="3" id="KW-0328">Glycosyltransferase</keyword>
<evidence type="ECO:0000259" key="9">
    <source>
        <dbReference type="Pfam" id="PF13231"/>
    </source>
</evidence>
<evidence type="ECO:0000256" key="1">
    <source>
        <dbReference type="ARBA" id="ARBA00004651"/>
    </source>
</evidence>
<keyword evidence="5 8" id="KW-0812">Transmembrane</keyword>
<evidence type="ECO:0000256" key="5">
    <source>
        <dbReference type="ARBA" id="ARBA00022692"/>
    </source>
</evidence>
<feature type="transmembrane region" description="Helical" evidence="8">
    <location>
        <begin position="374"/>
        <end position="399"/>
    </location>
</feature>
<protein>
    <submittedName>
        <fullName evidence="10">Glycosyltransferase family 39 protein</fullName>
    </submittedName>
</protein>
<feature type="transmembrane region" description="Helical" evidence="8">
    <location>
        <begin position="12"/>
        <end position="29"/>
    </location>
</feature>
<feature type="transmembrane region" description="Helical" evidence="8">
    <location>
        <begin position="209"/>
        <end position="230"/>
    </location>
</feature>
<dbReference type="InterPro" id="IPR038731">
    <property type="entry name" value="RgtA/B/C-like"/>
</dbReference>
<keyword evidence="4" id="KW-0808">Transferase</keyword>
<keyword evidence="11" id="KW-1185">Reference proteome</keyword>
<proteinExistence type="predicted"/>
<reference evidence="10" key="1">
    <citation type="submission" date="2022-04" db="EMBL/GenBank/DDBJ databases">
        <title>Hymenobacter sp. isolated from the air.</title>
        <authorList>
            <person name="Won M."/>
            <person name="Lee C.-M."/>
            <person name="Woen H.-Y."/>
            <person name="Kwon S.-W."/>
        </authorList>
    </citation>
    <scope>NUCLEOTIDE SEQUENCE</scope>
    <source>
        <strain evidence="10">5420S-77</strain>
    </source>
</reference>
<gene>
    <name evidence="10" type="ORF">MUN86_09840</name>
</gene>
<dbReference type="EMBL" id="CP095061">
    <property type="protein sequence ID" value="UOQ68117.1"/>
    <property type="molecule type" value="Genomic_DNA"/>
</dbReference>
<dbReference type="Proteomes" id="UP000830401">
    <property type="component" value="Chromosome"/>
</dbReference>
<feature type="transmembrane region" description="Helical" evidence="8">
    <location>
        <begin position="186"/>
        <end position="202"/>
    </location>
</feature>
<feature type="transmembrane region" description="Helical" evidence="8">
    <location>
        <begin position="87"/>
        <end position="108"/>
    </location>
</feature>
<organism evidence="10 11">
    <name type="scientific">Hymenobacter volaticus</name>
    <dbReference type="NCBI Taxonomy" id="2932254"/>
    <lineage>
        <taxon>Bacteria</taxon>
        <taxon>Pseudomonadati</taxon>
        <taxon>Bacteroidota</taxon>
        <taxon>Cytophagia</taxon>
        <taxon>Cytophagales</taxon>
        <taxon>Hymenobacteraceae</taxon>
        <taxon>Hymenobacter</taxon>
    </lineage>
</organism>
<dbReference type="Pfam" id="PF13231">
    <property type="entry name" value="PMT_2"/>
    <property type="match status" value="1"/>
</dbReference>
<dbReference type="RefSeq" id="WP_245124757.1">
    <property type="nucleotide sequence ID" value="NZ_CP095061.1"/>
</dbReference>
<feature type="transmembrane region" description="Helical" evidence="8">
    <location>
        <begin position="115"/>
        <end position="131"/>
    </location>
</feature>
<comment type="subcellular location">
    <subcellularLocation>
        <location evidence="1">Cell membrane</location>
        <topology evidence="1">Multi-pass membrane protein</topology>
    </subcellularLocation>
</comment>
<keyword evidence="7 8" id="KW-0472">Membrane</keyword>
<evidence type="ECO:0000256" key="4">
    <source>
        <dbReference type="ARBA" id="ARBA00022679"/>
    </source>
</evidence>
<feature type="domain" description="Glycosyltransferase RgtA/B/C/D-like" evidence="9">
    <location>
        <begin position="78"/>
        <end position="221"/>
    </location>
</feature>
<evidence type="ECO:0000313" key="11">
    <source>
        <dbReference type="Proteomes" id="UP000830401"/>
    </source>
</evidence>
<evidence type="ECO:0000256" key="6">
    <source>
        <dbReference type="ARBA" id="ARBA00022989"/>
    </source>
</evidence>
<name>A0ABY4GB93_9BACT</name>
<sequence length="531" mass="59572">MNQRWLFRLPHLALGLVLVFTIAFFALTHEGLYDLDDLLYARYAHALATGTYRPLPDPQHVFHDPLQERLLIFGPVAGLYQLLGVDIISTTLWPLLCTLGCAVLIWALYRRREPVVAAGAIVLLGLHYFTLNLSTYLYPDNILMFLCLASAAALLTGRRHQQVQSAAWGVGFAVLSFAALLCKETIAFYLPFYAGLLGLDMHRRRHSRFWVAAVATGVVLLGAYLLYYQLLTNDPLYRYHVIEQTNAYMSDGNYVQGRRGALLGRVTWQPLLFFVGTGVGILLVLAAAALPYRRRAASSAPPNDIQTDALFWVALAATTLGFYWWGSTSLREYNPISLQPRMMTPLLPPLAVAAGFGLRAFWQTGRGGWLIGGVLLLFAGWLRSAVAIPYALLGLLFLGSSLLRQRLPARYQLGTTGFAALLLLGLSAALLVRPVHFMRKPTVSSHFAQDRMLQAHLQAPNRGVVFVDEFLLRTHDFYYSFQVPPGLRFRSYLSRDSVRLRPGEKVWLLLNRSTLTNEELTRKLIRYSPTQ</sequence>
<feature type="transmembrane region" description="Helical" evidence="8">
    <location>
        <begin position="309"/>
        <end position="326"/>
    </location>
</feature>
<evidence type="ECO:0000313" key="10">
    <source>
        <dbReference type="EMBL" id="UOQ68117.1"/>
    </source>
</evidence>
<evidence type="ECO:0000256" key="8">
    <source>
        <dbReference type="SAM" id="Phobius"/>
    </source>
</evidence>
<dbReference type="InterPro" id="IPR050297">
    <property type="entry name" value="LipidA_mod_glycosyltrf_83"/>
</dbReference>